<dbReference type="InterPro" id="IPR011060">
    <property type="entry name" value="RibuloseP-bd_barrel"/>
</dbReference>
<dbReference type="InterPro" id="IPR013785">
    <property type="entry name" value="Aldolase_TIM"/>
</dbReference>
<reference evidence="11 12" key="1">
    <citation type="submission" date="2019-09" db="EMBL/GenBank/DDBJ databases">
        <title>NBRP : Genome information of microbial organism related human and environment.</title>
        <authorList>
            <person name="Hattori M."/>
            <person name="Oshima K."/>
            <person name="Inaba H."/>
            <person name="Suda W."/>
            <person name="Sakamoto M."/>
            <person name="Iino T."/>
            <person name="Kitahara M."/>
            <person name="Oshida Y."/>
            <person name="Iida T."/>
            <person name="Kudo T."/>
            <person name="Itoh T."/>
            <person name="Ohkuma M."/>
        </authorList>
    </citation>
    <scope>NUCLEOTIDE SEQUENCE [LARGE SCALE GENOMIC DNA]</scope>
    <source>
        <strain evidence="11 12">Q-1</strain>
    </source>
</reference>
<comment type="pathway">
    <text evidence="2 9">Amino-acid biosynthesis; L-tryptophan biosynthesis; L-tryptophan from chorismate: step 5/5.</text>
</comment>
<evidence type="ECO:0000256" key="1">
    <source>
        <dbReference type="ARBA" id="ARBA00003365"/>
    </source>
</evidence>
<dbReference type="NCBIfam" id="TIGR00262">
    <property type="entry name" value="trpA"/>
    <property type="match status" value="1"/>
</dbReference>
<evidence type="ECO:0000256" key="3">
    <source>
        <dbReference type="ARBA" id="ARBA00011270"/>
    </source>
</evidence>
<dbReference type="CDD" id="cd04724">
    <property type="entry name" value="Tryptophan_synthase_alpha"/>
    <property type="match status" value="1"/>
</dbReference>
<dbReference type="PROSITE" id="PS00167">
    <property type="entry name" value="TRP_SYNTHASE_ALPHA"/>
    <property type="match status" value="1"/>
</dbReference>
<evidence type="ECO:0000256" key="9">
    <source>
        <dbReference type="HAMAP-Rule" id="MF_00131"/>
    </source>
</evidence>
<keyword evidence="4 9" id="KW-0028">Amino-acid biosynthesis</keyword>
<dbReference type="InterPro" id="IPR018204">
    <property type="entry name" value="Trp_synthase_alpha_AS"/>
</dbReference>
<sequence>MKSRLDQRFQSFKEQKRGGLITFITAGDPDPDTSARLLARLPAAGADIIELGMPFSDPMADGPAIQESSLRALKAGMTLRKTLKMVEDFRRNDQDTPIILMGYFNPIMAFGVDAFIAEAARVGVDGLILVDLPPEEDREVREPAAAAGMALIRLATPTTDAGRLPRVLENAAGFIYYVSIAGITGTAQAKPEIIDEALAAIRAAMHKTGNLPLAVGFGIKTADDVRRFTQSADAAVVGSAIVQEIKAHLDEEGRAKATLLDAVTDFVHSLAMGTRPQADDRS</sequence>
<keyword evidence="6 9" id="KW-0057">Aromatic amino acid biosynthesis</keyword>
<dbReference type="UniPathway" id="UPA00035">
    <property type="reaction ID" value="UER00044"/>
</dbReference>
<protein>
    <recommendedName>
        <fullName evidence="9">Tryptophan synthase alpha chain</fullName>
        <ecNumber evidence="9">4.2.1.20</ecNumber>
    </recommendedName>
</protein>
<evidence type="ECO:0000256" key="8">
    <source>
        <dbReference type="ARBA" id="ARBA00049047"/>
    </source>
</evidence>
<dbReference type="Gene3D" id="3.20.20.70">
    <property type="entry name" value="Aldolase class I"/>
    <property type="match status" value="1"/>
</dbReference>
<dbReference type="InterPro" id="IPR002028">
    <property type="entry name" value="Trp_synthase_suA"/>
</dbReference>
<dbReference type="EMBL" id="BKCN01000013">
    <property type="protein sequence ID" value="GER04706.1"/>
    <property type="molecule type" value="Genomic_DNA"/>
</dbReference>
<evidence type="ECO:0000256" key="5">
    <source>
        <dbReference type="ARBA" id="ARBA00022822"/>
    </source>
</evidence>
<feature type="active site" description="Proton acceptor" evidence="9">
    <location>
        <position position="50"/>
    </location>
</feature>
<dbReference type="FunFam" id="3.20.20.70:FF:000037">
    <property type="entry name" value="Tryptophan synthase alpha chain"/>
    <property type="match status" value="1"/>
</dbReference>
<comment type="subunit">
    <text evidence="3 9">Tetramer of two alpha and two beta chains.</text>
</comment>
<evidence type="ECO:0000256" key="4">
    <source>
        <dbReference type="ARBA" id="ARBA00022605"/>
    </source>
</evidence>
<comment type="catalytic activity">
    <reaction evidence="8 9">
        <text>(1S,2R)-1-C-(indol-3-yl)glycerol 3-phosphate + L-serine = D-glyceraldehyde 3-phosphate + L-tryptophan + H2O</text>
        <dbReference type="Rhea" id="RHEA:10532"/>
        <dbReference type="ChEBI" id="CHEBI:15377"/>
        <dbReference type="ChEBI" id="CHEBI:33384"/>
        <dbReference type="ChEBI" id="CHEBI:57912"/>
        <dbReference type="ChEBI" id="CHEBI:58866"/>
        <dbReference type="ChEBI" id="CHEBI:59776"/>
        <dbReference type="EC" id="4.2.1.20"/>
    </reaction>
</comment>
<evidence type="ECO:0000256" key="6">
    <source>
        <dbReference type="ARBA" id="ARBA00023141"/>
    </source>
</evidence>
<dbReference type="HAMAP" id="MF_00131">
    <property type="entry name" value="Trp_synth_alpha"/>
    <property type="match status" value="1"/>
</dbReference>
<comment type="caution">
    <text evidence="11">The sequence shown here is derived from an EMBL/GenBank/DDBJ whole genome shotgun (WGS) entry which is preliminary data.</text>
</comment>
<dbReference type="PANTHER" id="PTHR43406:SF1">
    <property type="entry name" value="TRYPTOPHAN SYNTHASE ALPHA CHAIN, CHLOROPLASTIC"/>
    <property type="match status" value="1"/>
</dbReference>
<feature type="active site" description="Proton acceptor" evidence="9">
    <location>
        <position position="61"/>
    </location>
</feature>
<dbReference type="GO" id="GO:0005829">
    <property type="term" value="C:cytosol"/>
    <property type="evidence" value="ECO:0007669"/>
    <property type="project" value="TreeGrafter"/>
</dbReference>
<evidence type="ECO:0000256" key="2">
    <source>
        <dbReference type="ARBA" id="ARBA00004733"/>
    </source>
</evidence>
<gene>
    <name evidence="9 11" type="primary">trpA</name>
    <name evidence="11" type="ORF">JCM17846_23880</name>
</gene>
<comment type="similarity">
    <text evidence="9 10">Belongs to the TrpA family.</text>
</comment>
<proteinExistence type="inferred from homology"/>
<evidence type="ECO:0000256" key="7">
    <source>
        <dbReference type="ARBA" id="ARBA00023239"/>
    </source>
</evidence>
<dbReference type="Proteomes" id="UP000324996">
    <property type="component" value="Unassembled WGS sequence"/>
</dbReference>
<keyword evidence="5 9" id="KW-0822">Tryptophan biosynthesis</keyword>
<comment type="function">
    <text evidence="1 9">The alpha subunit is responsible for the aldol cleavage of indoleglycerol phosphate to indole and glyceraldehyde 3-phosphate.</text>
</comment>
<dbReference type="RefSeq" id="WP_042087092.1">
    <property type="nucleotide sequence ID" value="NZ_BKCN01000013.1"/>
</dbReference>
<dbReference type="SUPFAM" id="SSF51366">
    <property type="entry name" value="Ribulose-phoshate binding barrel"/>
    <property type="match status" value="1"/>
</dbReference>
<dbReference type="Pfam" id="PF00290">
    <property type="entry name" value="Trp_syntA"/>
    <property type="match status" value="1"/>
</dbReference>
<accession>A0A5A7NCM9</accession>
<dbReference type="AlphaFoldDB" id="A0A5A7NCM9"/>
<evidence type="ECO:0000256" key="10">
    <source>
        <dbReference type="RuleBase" id="RU003662"/>
    </source>
</evidence>
<keyword evidence="7 9" id="KW-0456">Lyase</keyword>
<evidence type="ECO:0000313" key="11">
    <source>
        <dbReference type="EMBL" id="GER04706.1"/>
    </source>
</evidence>
<evidence type="ECO:0000313" key="12">
    <source>
        <dbReference type="Proteomes" id="UP000324996"/>
    </source>
</evidence>
<dbReference type="EC" id="4.2.1.20" evidence="9"/>
<dbReference type="PANTHER" id="PTHR43406">
    <property type="entry name" value="TRYPTOPHAN SYNTHASE, ALPHA CHAIN"/>
    <property type="match status" value="1"/>
</dbReference>
<keyword evidence="12" id="KW-1185">Reference proteome</keyword>
<dbReference type="GO" id="GO:0004834">
    <property type="term" value="F:tryptophan synthase activity"/>
    <property type="evidence" value="ECO:0007669"/>
    <property type="project" value="UniProtKB-UniRule"/>
</dbReference>
<organism evidence="11 12">
    <name type="scientific">Iodidimonas nitroreducens</name>
    <dbReference type="NCBI Taxonomy" id="1236968"/>
    <lineage>
        <taxon>Bacteria</taxon>
        <taxon>Pseudomonadati</taxon>
        <taxon>Pseudomonadota</taxon>
        <taxon>Alphaproteobacteria</taxon>
        <taxon>Iodidimonadales</taxon>
        <taxon>Iodidimonadaceae</taxon>
        <taxon>Iodidimonas</taxon>
    </lineage>
</organism>
<name>A0A5A7NCM9_9PROT</name>